<accession>M2Q3L4</accession>
<evidence type="ECO:0000313" key="2">
    <source>
        <dbReference type="Proteomes" id="UP000016930"/>
    </source>
</evidence>
<dbReference type="AlphaFoldDB" id="M2Q3L4"/>
<dbReference type="EMBL" id="KB445819">
    <property type="protein sequence ID" value="EMD31383.1"/>
    <property type="molecule type" value="Genomic_DNA"/>
</dbReference>
<proteinExistence type="predicted"/>
<protein>
    <recommendedName>
        <fullName evidence="3">F-box domain-containing protein</fullName>
    </recommendedName>
</protein>
<dbReference type="OrthoDB" id="2801180at2759"/>
<organism evidence="1 2">
    <name type="scientific">Ceriporiopsis subvermispora (strain B)</name>
    <name type="common">White-rot fungus</name>
    <name type="synonym">Gelatoporia subvermispora</name>
    <dbReference type="NCBI Taxonomy" id="914234"/>
    <lineage>
        <taxon>Eukaryota</taxon>
        <taxon>Fungi</taxon>
        <taxon>Dikarya</taxon>
        <taxon>Basidiomycota</taxon>
        <taxon>Agaricomycotina</taxon>
        <taxon>Agaricomycetes</taxon>
        <taxon>Polyporales</taxon>
        <taxon>Gelatoporiaceae</taxon>
        <taxon>Gelatoporia</taxon>
    </lineage>
</organism>
<reference evidence="1 2" key="1">
    <citation type="journal article" date="2012" name="Proc. Natl. Acad. Sci. U.S.A.">
        <title>Comparative genomics of Ceriporiopsis subvermispora and Phanerochaete chrysosporium provide insight into selective ligninolysis.</title>
        <authorList>
            <person name="Fernandez-Fueyo E."/>
            <person name="Ruiz-Duenas F.J."/>
            <person name="Ferreira P."/>
            <person name="Floudas D."/>
            <person name="Hibbett D.S."/>
            <person name="Canessa P."/>
            <person name="Larrondo L.F."/>
            <person name="James T.Y."/>
            <person name="Seelenfreund D."/>
            <person name="Lobos S."/>
            <person name="Polanco R."/>
            <person name="Tello M."/>
            <person name="Honda Y."/>
            <person name="Watanabe T."/>
            <person name="Watanabe T."/>
            <person name="Ryu J.S."/>
            <person name="Kubicek C.P."/>
            <person name="Schmoll M."/>
            <person name="Gaskell J."/>
            <person name="Hammel K.E."/>
            <person name="St John F.J."/>
            <person name="Vanden Wymelenberg A."/>
            <person name="Sabat G."/>
            <person name="Splinter BonDurant S."/>
            <person name="Syed K."/>
            <person name="Yadav J.S."/>
            <person name="Doddapaneni H."/>
            <person name="Subramanian V."/>
            <person name="Lavin J.L."/>
            <person name="Oguiza J.A."/>
            <person name="Perez G."/>
            <person name="Pisabarro A.G."/>
            <person name="Ramirez L."/>
            <person name="Santoyo F."/>
            <person name="Master E."/>
            <person name="Coutinho P.M."/>
            <person name="Henrissat B."/>
            <person name="Lombard V."/>
            <person name="Magnuson J.K."/>
            <person name="Kuees U."/>
            <person name="Hori C."/>
            <person name="Igarashi K."/>
            <person name="Samejima M."/>
            <person name="Held B.W."/>
            <person name="Barry K.W."/>
            <person name="LaButti K.M."/>
            <person name="Lapidus A."/>
            <person name="Lindquist E.A."/>
            <person name="Lucas S.M."/>
            <person name="Riley R."/>
            <person name="Salamov A.A."/>
            <person name="Hoffmeister D."/>
            <person name="Schwenk D."/>
            <person name="Hadar Y."/>
            <person name="Yarden O."/>
            <person name="de Vries R.P."/>
            <person name="Wiebenga A."/>
            <person name="Stenlid J."/>
            <person name="Eastwood D."/>
            <person name="Grigoriev I.V."/>
            <person name="Berka R.M."/>
            <person name="Blanchette R.A."/>
            <person name="Kersten P."/>
            <person name="Martinez A.T."/>
            <person name="Vicuna R."/>
            <person name="Cullen D."/>
        </authorList>
    </citation>
    <scope>NUCLEOTIDE SEQUENCE [LARGE SCALE GENOMIC DNA]</scope>
    <source>
        <strain evidence="1 2">B</strain>
    </source>
</reference>
<evidence type="ECO:0000313" key="1">
    <source>
        <dbReference type="EMBL" id="EMD31383.1"/>
    </source>
</evidence>
<gene>
    <name evidence="1" type="ORF">CERSUDRAFT_78171</name>
</gene>
<dbReference type="Proteomes" id="UP000016930">
    <property type="component" value="Unassembled WGS sequence"/>
</dbReference>
<dbReference type="HOGENOM" id="CLU_1643479_0_0_1"/>
<name>M2Q3L4_CERS8</name>
<sequence length="161" mass="18264">MPEQWLPIILNYDILRYVFEFSREVGDGPRTLACAARVCKAFLYYALDTLWSQLPSIVPLMMLLGIGFDDIWDSPESKPVLLGLRELSLTIHSPNIHVFSFLIPLGLHAIKIEIEILRRSTHPYPVIEPLCSDTFMASFHVPRSAQSKNLDIRKSCGPAQL</sequence>
<evidence type="ECO:0008006" key="3">
    <source>
        <dbReference type="Google" id="ProtNLM"/>
    </source>
</evidence>
<keyword evidence="2" id="KW-1185">Reference proteome</keyword>